<organism evidence="6 7">
    <name type="scientific">Pseudodonghicola flavimaris</name>
    <dbReference type="NCBI Taxonomy" id="3050036"/>
    <lineage>
        <taxon>Bacteria</taxon>
        <taxon>Pseudomonadati</taxon>
        <taxon>Pseudomonadota</taxon>
        <taxon>Alphaproteobacteria</taxon>
        <taxon>Rhodobacterales</taxon>
        <taxon>Paracoccaceae</taxon>
        <taxon>Pseudodonghicola</taxon>
    </lineage>
</organism>
<name>A0ABT7EVX2_9RHOB</name>
<dbReference type="EMBL" id="JASNJD010000001">
    <property type="protein sequence ID" value="MDK3016486.1"/>
    <property type="molecule type" value="Genomic_DNA"/>
</dbReference>
<dbReference type="InterPro" id="IPR001647">
    <property type="entry name" value="HTH_TetR"/>
</dbReference>
<dbReference type="PRINTS" id="PR00455">
    <property type="entry name" value="HTHTETR"/>
</dbReference>
<dbReference type="InterPro" id="IPR009057">
    <property type="entry name" value="Homeodomain-like_sf"/>
</dbReference>
<dbReference type="SUPFAM" id="SSF48498">
    <property type="entry name" value="Tetracyclin repressor-like, C-terminal domain"/>
    <property type="match status" value="1"/>
</dbReference>
<dbReference type="Gene3D" id="1.10.10.60">
    <property type="entry name" value="Homeodomain-like"/>
    <property type="match status" value="1"/>
</dbReference>
<evidence type="ECO:0000259" key="5">
    <source>
        <dbReference type="PROSITE" id="PS50977"/>
    </source>
</evidence>
<evidence type="ECO:0000256" key="3">
    <source>
        <dbReference type="ARBA" id="ARBA00023163"/>
    </source>
</evidence>
<sequence length="187" mass="19921">MSRQDAARNRDRVITTASRMFREDGYDGVGIAALMQAAGLTNGAFYKQFESKEALIAEATAHALSRNAEAWKAVLDSAGGDPLEAIAQWYLSAPHVQHRGLGCTFATLAAEAPRHDPPLRQVFDTGLRTAIRQIVAAGQNPDDPDREAKAIRLLSRLVGALTLARATSDPELAARILSANGATDATG</sequence>
<dbReference type="Proteomes" id="UP001243757">
    <property type="component" value="Unassembled WGS sequence"/>
</dbReference>
<evidence type="ECO:0000313" key="7">
    <source>
        <dbReference type="Proteomes" id="UP001243757"/>
    </source>
</evidence>
<keyword evidence="2 4" id="KW-0238">DNA-binding</keyword>
<gene>
    <name evidence="6" type="ORF">QO033_02290</name>
</gene>
<protein>
    <submittedName>
        <fullName evidence="6">TetR/AcrR family transcriptional regulator</fullName>
    </submittedName>
</protein>
<accession>A0ABT7EVX2</accession>
<dbReference type="InterPro" id="IPR036271">
    <property type="entry name" value="Tet_transcr_reg_TetR-rel_C_sf"/>
</dbReference>
<dbReference type="SUPFAM" id="SSF46689">
    <property type="entry name" value="Homeodomain-like"/>
    <property type="match status" value="1"/>
</dbReference>
<dbReference type="RefSeq" id="WP_284479298.1">
    <property type="nucleotide sequence ID" value="NZ_JASNJD010000001.1"/>
</dbReference>
<evidence type="ECO:0000256" key="2">
    <source>
        <dbReference type="ARBA" id="ARBA00023125"/>
    </source>
</evidence>
<proteinExistence type="predicted"/>
<dbReference type="PANTHER" id="PTHR47506:SF7">
    <property type="entry name" value="TRANSCRIPTIONAL REGULATORY PROTEIN"/>
    <property type="match status" value="1"/>
</dbReference>
<feature type="DNA-binding region" description="H-T-H motif" evidence="4">
    <location>
        <begin position="30"/>
        <end position="49"/>
    </location>
</feature>
<keyword evidence="7" id="KW-1185">Reference proteome</keyword>
<dbReference type="PROSITE" id="PS50977">
    <property type="entry name" value="HTH_TETR_2"/>
    <property type="match status" value="1"/>
</dbReference>
<dbReference type="Gene3D" id="1.10.357.10">
    <property type="entry name" value="Tetracycline Repressor, domain 2"/>
    <property type="match status" value="1"/>
</dbReference>
<comment type="caution">
    <text evidence="6">The sequence shown here is derived from an EMBL/GenBank/DDBJ whole genome shotgun (WGS) entry which is preliminary data.</text>
</comment>
<dbReference type="Pfam" id="PF00440">
    <property type="entry name" value="TetR_N"/>
    <property type="match status" value="1"/>
</dbReference>
<evidence type="ECO:0000256" key="4">
    <source>
        <dbReference type="PROSITE-ProRule" id="PRU00335"/>
    </source>
</evidence>
<dbReference type="PANTHER" id="PTHR47506">
    <property type="entry name" value="TRANSCRIPTIONAL REGULATORY PROTEIN"/>
    <property type="match status" value="1"/>
</dbReference>
<reference evidence="6 7" key="1">
    <citation type="submission" date="2023-05" db="EMBL/GenBank/DDBJ databases">
        <title>Pseudodonghicola sp. nov.</title>
        <authorList>
            <person name="Huang J."/>
        </authorList>
    </citation>
    <scope>NUCLEOTIDE SEQUENCE [LARGE SCALE GENOMIC DNA]</scope>
    <source>
        <strain evidence="6 7">IC7</strain>
    </source>
</reference>
<keyword evidence="1" id="KW-0805">Transcription regulation</keyword>
<evidence type="ECO:0000313" key="6">
    <source>
        <dbReference type="EMBL" id="MDK3016486.1"/>
    </source>
</evidence>
<keyword evidence="3" id="KW-0804">Transcription</keyword>
<feature type="domain" description="HTH tetR-type" evidence="5">
    <location>
        <begin position="7"/>
        <end position="67"/>
    </location>
</feature>
<evidence type="ECO:0000256" key="1">
    <source>
        <dbReference type="ARBA" id="ARBA00023015"/>
    </source>
</evidence>